<keyword evidence="3" id="KW-1185">Reference proteome</keyword>
<evidence type="ECO:0000256" key="1">
    <source>
        <dbReference type="ARBA" id="ARBA00022729"/>
    </source>
</evidence>
<dbReference type="AlphaFoldDB" id="A0A918CQL8"/>
<organism evidence="2 3">
    <name type="scientific">Deinococcus ruber</name>
    <dbReference type="NCBI Taxonomy" id="1848197"/>
    <lineage>
        <taxon>Bacteria</taxon>
        <taxon>Thermotogati</taxon>
        <taxon>Deinococcota</taxon>
        <taxon>Deinococci</taxon>
        <taxon>Deinococcales</taxon>
        <taxon>Deinococcaceae</taxon>
        <taxon>Deinococcus</taxon>
    </lineage>
</organism>
<evidence type="ECO:0000313" key="2">
    <source>
        <dbReference type="EMBL" id="GGR33487.1"/>
    </source>
</evidence>
<evidence type="ECO:0000313" key="3">
    <source>
        <dbReference type="Proteomes" id="UP000603865"/>
    </source>
</evidence>
<protein>
    <recommendedName>
        <fullName evidence="4">DUF4352 domain-containing protein</fullName>
    </recommendedName>
</protein>
<gene>
    <name evidence="2" type="ORF">GCM10008957_49720</name>
</gene>
<reference evidence="2" key="2">
    <citation type="submission" date="2020-09" db="EMBL/GenBank/DDBJ databases">
        <authorList>
            <person name="Sun Q."/>
            <person name="Ohkuma M."/>
        </authorList>
    </citation>
    <scope>NUCLEOTIDE SEQUENCE</scope>
    <source>
        <strain evidence="2">JCM 31311</strain>
    </source>
</reference>
<reference evidence="2" key="1">
    <citation type="journal article" date="2014" name="Int. J. Syst. Evol. Microbiol.">
        <title>Complete genome sequence of Corynebacterium casei LMG S-19264T (=DSM 44701T), isolated from a smear-ripened cheese.</title>
        <authorList>
            <consortium name="US DOE Joint Genome Institute (JGI-PGF)"/>
            <person name="Walter F."/>
            <person name="Albersmeier A."/>
            <person name="Kalinowski J."/>
            <person name="Ruckert C."/>
        </authorList>
    </citation>
    <scope>NUCLEOTIDE SEQUENCE</scope>
    <source>
        <strain evidence="2">JCM 31311</strain>
    </source>
</reference>
<dbReference type="EMBL" id="BMQL01000059">
    <property type="protein sequence ID" value="GGR33487.1"/>
    <property type="molecule type" value="Genomic_DNA"/>
</dbReference>
<dbReference type="Gene3D" id="2.60.40.1240">
    <property type="match status" value="1"/>
</dbReference>
<dbReference type="Proteomes" id="UP000603865">
    <property type="component" value="Unassembled WGS sequence"/>
</dbReference>
<proteinExistence type="predicted"/>
<comment type="caution">
    <text evidence="2">The sequence shown here is derived from an EMBL/GenBank/DDBJ whole genome shotgun (WGS) entry which is preliminary data.</text>
</comment>
<keyword evidence="1" id="KW-0732">Signal</keyword>
<dbReference type="RefSeq" id="WP_189093222.1">
    <property type="nucleotide sequence ID" value="NZ_BMQL01000059.1"/>
</dbReference>
<evidence type="ECO:0008006" key="4">
    <source>
        <dbReference type="Google" id="ProtNLM"/>
    </source>
</evidence>
<sequence>MATRVNTGQQSHIPAADQKRLVLHYTVQNASKDEQRSSLSSFTFTAVDDQGTNYQNVDAVGQEGGSAPLDFRLKPAQKVDA</sequence>
<name>A0A918CQL8_9DEIO</name>
<dbReference type="InterPro" id="IPR029050">
    <property type="entry name" value="Immunoprotect_excell_Ig-like"/>
</dbReference>
<accession>A0A918CQL8</accession>